<evidence type="ECO:0000313" key="1">
    <source>
        <dbReference type="EMBL" id="KAH7544571.1"/>
    </source>
</evidence>
<organism evidence="1 2">
    <name type="scientific">Xanthoceras sorbifolium</name>
    <dbReference type="NCBI Taxonomy" id="99658"/>
    <lineage>
        <taxon>Eukaryota</taxon>
        <taxon>Viridiplantae</taxon>
        <taxon>Streptophyta</taxon>
        <taxon>Embryophyta</taxon>
        <taxon>Tracheophyta</taxon>
        <taxon>Spermatophyta</taxon>
        <taxon>Magnoliopsida</taxon>
        <taxon>eudicotyledons</taxon>
        <taxon>Gunneridae</taxon>
        <taxon>Pentapetalae</taxon>
        <taxon>rosids</taxon>
        <taxon>malvids</taxon>
        <taxon>Sapindales</taxon>
        <taxon>Sapindaceae</taxon>
        <taxon>Xanthoceroideae</taxon>
        <taxon>Xanthoceras</taxon>
    </lineage>
</organism>
<dbReference type="EMBL" id="JAFEMO010000015">
    <property type="protein sequence ID" value="KAH7544571.1"/>
    <property type="molecule type" value="Genomic_DNA"/>
</dbReference>
<evidence type="ECO:0000313" key="2">
    <source>
        <dbReference type="Proteomes" id="UP000827721"/>
    </source>
</evidence>
<name>A0ABQ8H2Z0_9ROSI</name>
<dbReference type="Proteomes" id="UP000827721">
    <property type="component" value="Unassembled WGS sequence"/>
</dbReference>
<gene>
    <name evidence="1" type="ORF">JRO89_XS15G0186700</name>
</gene>
<keyword evidence="2" id="KW-1185">Reference proteome</keyword>
<reference evidence="1 2" key="1">
    <citation type="submission" date="2021-02" db="EMBL/GenBank/DDBJ databases">
        <title>Plant Genome Project.</title>
        <authorList>
            <person name="Zhang R.-G."/>
        </authorList>
    </citation>
    <scope>NUCLEOTIDE SEQUENCE [LARGE SCALE GENOMIC DNA]</scope>
    <source>
        <tissue evidence="1">Leaves</tissue>
    </source>
</reference>
<protein>
    <submittedName>
        <fullName evidence="1">Uncharacterized protein</fullName>
    </submittedName>
</protein>
<proteinExistence type="predicted"/>
<comment type="caution">
    <text evidence="1">The sequence shown here is derived from an EMBL/GenBank/DDBJ whole genome shotgun (WGS) entry which is preliminary data.</text>
</comment>
<sequence length="197" mass="22384">MPVVEFLVSAFLPVLLERLTSPELLRFLRQEGLYTRIKRWEKMWLMIQASVRYRPPSSSHRIELSVYKRDEDKRKILEKVLNDVNFLVCVWKVNRADIAEIVVAYFSDIFYSLRPSVEDIGSVTGAVGQQLPSALRCALEQPYSAAEIYGALLEMAPSKAPGIDGFNAGFYHKNWSIVGKSVTDQTTEAVDKIIIDL</sequence>
<accession>A0ABQ8H2Z0</accession>